<dbReference type="PANTHER" id="PTHR28674:SF1">
    <property type="entry name" value="NOP PROTEIN CHAPERONE 1"/>
    <property type="match status" value="1"/>
</dbReference>
<gene>
    <name evidence="1" type="ORF">HaLaN_08812</name>
</gene>
<evidence type="ECO:0000313" key="2">
    <source>
        <dbReference type="Proteomes" id="UP000485058"/>
    </source>
</evidence>
<dbReference type="AlphaFoldDB" id="A0A699YS21"/>
<evidence type="ECO:0000313" key="1">
    <source>
        <dbReference type="EMBL" id="GFH13013.1"/>
    </source>
</evidence>
<name>A0A699YS21_HAELA</name>
<protein>
    <submittedName>
        <fullName evidence="1">Uncharacterized protein</fullName>
    </submittedName>
</protein>
<dbReference type="GO" id="GO:0000492">
    <property type="term" value="P:box C/D snoRNP assembly"/>
    <property type="evidence" value="ECO:0007669"/>
    <property type="project" value="InterPro"/>
</dbReference>
<reference evidence="1 2" key="1">
    <citation type="submission" date="2020-02" db="EMBL/GenBank/DDBJ databases">
        <title>Draft genome sequence of Haematococcus lacustris strain NIES-144.</title>
        <authorList>
            <person name="Morimoto D."/>
            <person name="Nakagawa S."/>
            <person name="Yoshida T."/>
            <person name="Sawayama S."/>
        </authorList>
    </citation>
    <scope>NUCLEOTIDE SEQUENCE [LARGE SCALE GENOMIC DNA]</scope>
    <source>
        <strain evidence="1 2">NIES-144</strain>
    </source>
</reference>
<dbReference type="Pfam" id="PF15370">
    <property type="entry name" value="NOPCHAP1"/>
    <property type="match status" value="1"/>
</dbReference>
<accession>A0A699YS21</accession>
<organism evidence="1 2">
    <name type="scientific">Haematococcus lacustris</name>
    <name type="common">Green alga</name>
    <name type="synonym">Haematococcus pluvialis</name>
    <dbReference type="NCBI Taxonomy" id="44745"/>
    <lineage>
        <taxon>Eukaryota</taxon>
        <taxon>Viridiplantae</taxon>
        <taxon>Chlorophyta</taxon>
        <taxon>core chlorophytes</taxon>
        <taxon>Chlorophyceae</taxon>
        <taxon>CS clade</taxon>
        <taxon>Chlamydomonadales</taxon>
        <taxon>Haematococcaceae</taxon>
        <taxon>Haematococcus</taxon>
    </lineage>
</organism>
<comment type="caution">
    <text evidence="1">The sequence shown here is derived from an EMBL/GenBank/DDBJ whole genome shotgun (WGS) entry which is preliminary data.</text>
</comment>
<keyword evidence="2" id="KW-1185">Reference proteome</keyword>
<dbReference type="EMBL" id="BLLF01000566">
    <property type="protein sequence ID" value="GFH13013.1"/>
    <property type="molecule type" value="Genomic_DNA"/>
</dbReference>
<dbReference type="PANTHER" id="PTHR28674">
    <property type="entry name" value="SIMILAR TO DNA SEGMENT, CHR 10, WAYNE STATE UNIVERSITY 102,-EXPRESSED"/>
    <property type="match status" value="1"/>
</dbReference>
<dbReference type="GO" id="GO:0062064">
    <property type="term" value="F:box C/D methylation guide snoRNP complex binding"/>
    <property type="evidence" value="ECO:0007669"/>
    <property type="project" value="TreeGrafter"/>
</dbReference>
<dbReference type="Proteomes" id="UP000485058">
    <property type="component" value="Unassembled WGS sequence"/>
</dbReference>
<feature type="non-terminal residue" evidence="1">
    <location>
        <position position="1"/>
    </location>
</feature>
<sequence length="125" mass="13784">MRYSVEMTGAARERLEVPTTTSLERKLDVTSPRFPSDKPQIGPILRSSVLDQVRKFIPSLQAANKALERELEVRPASDLDIEHVDDDGAHIEMVSVGEAVHIAYHCGNMWVGAPRHLLAAAALSK</sequence>
<dbReference type="InterPro" id="IPR027921">
    <property type="entry name" value="NOPCHAP1"/>
</dbReference>
<proteinExistence type="predicted"/>